<reference evidence="2 3" key="1">
    <citation type="submission" date="2024-01" db="EMBL/GenBank/DDBJ databases">
        <title>A telomere-to-telomere, gap-free genome of sweet tea (Lithocarpus litseifolius).</title>
        <authorList>
            <person name="Zhou J."/>
        </authorList>
    </citation>
    <scope>NUCLEOTIDE SEQUENCE [LARGE SCALE GENOMIC DNA]</scope>
    <source>
        <strain evidence="2">Zhou-2022a</strain>
        <tissue evidence="2">Leaf</tissue>
    </source>
</reference>
<keyword evidence="3" id="KW-1185">Reference proteome</keyword>
<feature type="compositionally biased region" description="Acidic residues" evidence="1">
    <location>
        <begin position="222"/>
        <end position="246"/>
    </location>
</feature>
<dbReference type="EMBL" id="JAZDWU010000005">
    <property type="protein sequence ID" value="KAL0003339.1"/>
    <property type="molecule type" value="Genomic_DNA"/>
</dbReference>
<evidence type="ECO:0000313" key="2">
    <source>
        <dbReference type="EMBL" id="KAL0003339.1"/>
    </source>
</evidence>
<dbReference type="AlphaFoldDB" id="A0AAW2D0Y6"/>
<evidence type="ECO:0000256" key="1">
    <source>
        <dbReference type="SAM" id="MobiDB-lite"/>
    </source>
</evidence>
<dbReference type="Proteomes" id="UP001459277">
    <property type="component" value="Unassembled WGS sequence"/>
</dbReference>
<accession>A0AAW2D0Y6</accession>
<evidence type="ECO:0000313" key="3">
    <source>
        <dbReference type="Proteomes" id="UP001459277"/>
    </source>
</evidence>
<feature type="compositionally biased region" description="Basic and acidic residues" evidence="1">
    <location>
        <begin position="211"/>
        <end position="221"/>
    </location>
</feature>
<gene>
    <name evidence="2" type="ORF">SO802_017120</name>
</gene>
<comment type="caution">
    <text evidence="2">The sequence shown here is derived from an EMBL/GenBank/DDBJ whole genome shotgun (WGS) entry which is preliminary data.</text>
</comment>
<proteinExistence type="predicted"/>
<organism evidence="2 3">
    <name type="scientific">Lithocarpus litseifolius</name>
    <dbReference type="NCBI Taxonomy" id="425828"/>
    <lineage>
        <taxon>Eukaryota</taxon>
        <taxon>Viridiplantae</taxon>
        <taxon>Streptophyta</taxon>
        <taxon>Embryophyta</taxon>
        <taxon>Tracheophyta</taxon>
        <taxon>Spermatophyta</taxon>
        <taxon>Magnoliopsida</taxon>
        <taxon>eudicotyledons</taxon>
        <taxon>Gunneridae</taxon>
        <taxon>Pentapetalae</taxon>
        <taxon>rosids</taxon>
        <taxon>fabids</taxon>
        <taxon>Fagales</taxon>
        <taxon>Fagaceae</taxon>
        <taxon>Lithocarpus</taxon>
    </lineage>
</organism>
<name>A0AAW2D0Y6_9ROSI</name>
<feature type="region of interest" description="Disordered" evidence="1">
    <location>
        <begin position="209"/>
        <end position="246"/>
    </location>
</feature>
<sequence length="307" mass="35163">MKKAGMKIEIEESMEFENQLHKRFKHDPSLLATMESVTEAAMDTAMDSVTEPAMDSAMESVIEPAMDSAMEAVKDSAMESVTKPLETIWKSIRDQILGSSDLPLTSEKGYDVEYIFYPYWTDSDRLLIKISQTGLDLNEVDREFAKLVPPPPPPEEKTNLVLVICYFDNHLEKGYTFAWVRDFSSLYNAGKSYACDDDDDLIDDEAEVDDPDKAEVDKAETEAEAEAEVDVDDDDDDEDELEVVDEDEDDGDDFLYVVKSNRDTFDKEDDSADRFGMFRRNYERTLAARVRRAMFKRTECRYVFGFD</sequence>
<protein>
    <submittedName>
        <fullName evidence="2">Uncharacterized protein</fullName>
    </submittedName>
</protein>